<comment type="caution">
    <text evidence="3">The sequence shown here is derived from an EMBL/GenBank/DDBJ whole genome shotgun (WGS) entry which is preliminary data.</text>
</comment>
<reference evidence="3 4" key="1">
    <citation type="submission" date="2022-06" db="EMBL/GenBank/DDBJ databases">
        <title>Leptospira isolates from biofilms formed at urban environments.</title>
        <authorList>
            <person name="Ribeiro P.S."/>
            <person name="Sousa T."/>
            <person name="Carvalho N."/>
            <person name="Aburjaile F."/>
            <person name="Neves F."/>
            <person name="Oliveira D."/>
            <person name="Blanco L."/>
            <person name="Lima J."/>
            <person name="Costa F."/>
            <person name="Brenig B."/>
            <person name="Soares S."/>
            <person name="Ramos R."/>
            <person name="Goes-Neto A."/>
            <person name="Matiuzzi M."/>
            <person name="Azevedo V."/>
            <person name="Ristow P."/>
        </authorList>
    </citation>
    <scope>NUCLEOTIDE SEQUENCE [LARGE SCALE GENOMIC DNA]</scope>
    <source>
        <strain evidence="3 4">VSF25</strain>
    </source>
</reference>
<keyword evidence="2" id="KW-0812">Transmembrane</keyword>
<dbReference type="NCBIfam" id="TIGR02532">
    <property type="entry name" value="IV_pilin_GFxxxE"/>
    <property type="match status" value="1"/>
</dbReference>
<feature type="region of interest" description="Disordered" evidence="1">
    <location>
        <begin position="201"/>
        <end position="222"/>
    </location>
</feature>
<sequence length="222" mass="25764">MEKIKILISYLLMIIQPHSDKNHFPKWKRQIRDGLTLIEIVVVISILGLLMVIVGGSLRNLIIPSTEDISVKLQESFKFGYNKAQLTNQAVLFEYDFEKREYQFFLLKREESGLEEEPILKKTTLPFYSKIVSVRDLGGKPRNEGKIRIVFTPQGTTTDLFLYIGSDTEIKRTIQIYRYGGKIKIHKMEFFPEPDTNSIQKVSYGLDERDEQVDSNAKTQPR</sequence>
<keyword evidence="2" id="KW-0472">Membrane</keyword>
<gene>
    <name evidence="3" type="ORF">ND812_10865</name>
</gene>
<name>A0ABT3LYN5_9LEPT</name>
<organism evidence="3 4">
    <name type="scientific">Leptospira limi</name>
    <dbReference type="NCBI Taxonomy" id="2950023"/>
    <lineage>
        <taxon>Bacteria</taxon>
        <taxon>Pseudomonadati</taxon>
        <taxon>Spirochaetota</taxon>
        <taxon>Spirochaetia</taxon>
        <taxon>Leptospirales</taxon>
        <taxon>Leptospiraceae</taxon>
        <taxon>Leptospira</taxon>
    </lineage>
</organism>
<dbReference type="Pfam" id="PF07963">
    <property type="entry name" value="N_methyl"/>
    <property type="match status" value="1"/>
</dbReference>
<keyword evidence="2" id="KW-1133">Transmembrane helix</keyword>
<evidence type="ECO:0000256" key="2">
    <source>
        <dbReference type="SAM" id="Phobius"/>
    </source>
</evidence>
<dbReference type="InterPro" id="IPR012902">
    <property type="entry name" value="N_methyl_site"/>
</dbReference>
<evidence type="ECO:0000256" key="1">
    <source>
        <dbReference type="SAM" id="MobiDB-lite"/>
    </source>
</evidence>
<dbReference type="Proteomes" id="UP001209737">
    <property type="component" value="Unassembled WGS sequence"/>
</dbReference>
<dbReference type="EMBL" id="JAMQPV010000001">
    <property type="protein sequence ID" value="MCW7462590.1"/>
    <property type="molecule type" value="Genomic_DNA"/>
</dbReference>
<evidence type="ECO:0000313" key="4">
    <source>
        <dbReference type="Proteomes" id="UP001209737"/>
    </source>
</evidence>
<dbReference type="InterPro" id="IPR045584">
    <property type="entry name" value="Pilin-like"/>
</dbReference>
<evidence type="ECO:0000313" key="3">
    <source>
        <dbReference type="EMBL" id="MCW7462590.1"/>
    </source>
</evidence>
<protein>
    <submittedName>
        <fullName evidence="3">Type II secretion system GspH family protein</fullName>
    </submittedName>
</protein>
<keyword evidence="4" id="KW-1185">Reference proteome</keyword>
<dbReference type="SUPFAM" id="SSF54523">
    <property type="entry name" value="Pili subunits"/>
    <property type="match status" value="1"/>
</dbReference>
<accession>A0ABT3LYN5</accession>
<proteinExistence type="predicted"/>
<feature type="transmembrane region" description="Helical" evidence="2">
    <location>
        <begin position="35"/>
        <end position="58"/>
    </location>
</feature>